<sequence>MTDVLADLDDISVGDQVDVTAHHDYASPLDVVAVDGPDEWAVPYGSDWRTATLRVETSRGTIYEIGIDSGAGEVATLFALDDGARGTRYGAVEQLALVEDDGDQDEDSDEENPGTAPITDGCNGDDGAGADDELTSPAIDAEDLVDTLEEASNTDDSDAGPTLPESVTSEEIEAAADKCDYLDGVAEELDVTPSKARSLLVNHGRYADISEASRYRGGVSQ</sequence>
<dbReference type="RefSeq" id="WP_143824979.1">
    <property type="nucleotide sequence ID" value="NZ_OBEJ01000009.1"/>
</dbReference>
<organism evidence="2 3">
    <name type="scientific">Natronoarchaeum philippinense</name>
    <dbReference type="NCBI Taxonomy" id="558529"/>
    <lineage>
        <taxon>Archaea</taxon>
        <taxon>Methanobacteriati</taxon>
        <taxon>Methanobacteriota</taxon>
        <taxon>Stenosarchaea group</taxon>
        <taxon>Halobacteria</taxon>
        <taxon>Halobacteriales</taxon>
        <taxon>Natronoarchaeaceae</taxon>
    </lineage>
</organism>
<name>A0A285PA37_NATPI</name>
<dbReference type="EMBL" id="OBEJ01000009">
    <property type="protein sequence ID" value="SNZ18288.1"/>
    <property type="molecule type" value="Genomic_DNA"/>
</dbReference>
<feature type="region of interest" description="Disordered" evidence="1">
    <location>
        <begin position="99"/>
        <end position="134"/>
    </location>
</feature>
<feature type="compositionally biased region" description="Acidic residues" evidence="1">
    <location>
        <begin position="99"/>
        <end position="112"/>
    </location>
</feature>
<dbReference type="AlphaFoldDB" id="A0A285PA37"/>
<feature type="region of interest" description="Disordered" evidence="1">
    <location>
        <begin position="149"/>
        <end position="172"/>
    </location>
</feature>
<proteinExistence type="predicted"/>
<accession>A0A285PA37</accession>
<keyword evidence="3" id="KW-1185">Reference proteome</keyword>
<evidence type="ECO:0000313" key="2">
    <source>
        <dbReference type="EMBL" id="SNZ18288.1"/>
    </source>
</evidence>
<protein>
    <submittedName>
        <fullName evidence="2">Uncharacterized protein</fullName>
    </submittedName>
</protein>
<dbReference type="Proteomes" id="UP000219453">
    <property type="component" value="Unassembled WGS sequence"/>
</dbReference>
<evidence type="ECO:0000313" key="3">
    <source>
        <dbReference type="Proteomes" id="UP000219453"/>
    </source>
</evidence>
<feature type="compositionally biased region" description="Acidic residues" evidence="1">
    <location>
        <begin position="149"/>
        <end position="158"/>
    </location>
</feature>
<reference evidence="2 3" key="1">
    <citation type="submission" date="2017-09" db="EMBL/GenBank/DDBJ databases">
        <authorList>
            <person name="Ehlers B."/>
            <person name="Leendertz F.H."/>
        </authorList>
    </citation>
    <scope>NUCLEOTIDE SEQUENCE [LARGE SCALE GENOMIC DNA]</scope>
    <source>
        <strain evidence="2 3">DSM 27208</strain>
    </source>
</reference>
<gene>
    <name evidence="2" type="ORF">SAMN06269185_3321</name>
</gene>
<evidence type="ECO:0000256" key="1">
    <source>
        <dbReference type="SAM" id="MobiDB-lite"/>
    </source>
</evidence>